<comment type="similarity">
    <text evidence="1 5">Belongs to the proline oxidase family.</text>
</comment>
<comment type="function">
    <text evidence="5">Converts proline to delta-1-pyrroline-5-carboxylate.</text>
</comment>
<dbReference type="InterPro" id="IPR002872">
    <property type="entry name" value="Proline_DH_dom"/>
</dbReference>
<evidence type="ECO:0000256" key="1">
    <source>
        <dbReference type="ARBA" id="ARBA00005869"/>
    </source>
</evidence>
<dbReference type="EC" id="1.5.5.2" evidence="2 5"/>
<comment type="catalytic activity">
    <reaction evidence="5">
        <text>L-proline + a quinone = (S)-1-pyrroline-5-carboxylate + a quinol + H(+)</text>
        <dbReference type="Rhea" id="RHEA:23784"/>
        <dbReference type="ChEBI" id="CHEBI:15378"/>
        <dbReference type="ChEBI" id="CHEBI:17388"/>
        <dbReference type="ChEBI" id="CHEBI:24646"/>
        <dbReference type="ChEBI" id="CHEBI:60039"/>
        <dbReference type="ChEBI" id="CHEBI:132124"/>
        <dbReference type="EC" id="1.5.5.2"/>
    </reaction>
</comment>
<organism evidence="7 8">
    <name type="scientific">Canna indica</name>
    <name type="common">Indian-shot</name>
    <dbReference type="NCBI Taxonomy" id="4628"/>
    <lineage>
        <taxon>Eukaryota</taxon>
        <taxon>Viridiplantae</taxon>
        <taxon>Streptophyta</taxon>
        <taxon>Embryophyta</taxon>
        <taxon>Tracheophyta</taxon>
        <taxon>Spermatophyta</taxon>
        <taxon>Magnoliopsida</taxon>
        <taxon>Liliopsida</taxon>
        <taxon>Zingiberales</taxon>
        <taxon>Cannaceae</taxon>
        <taxon>Canna</taxon>
    </lineage>
</organism>
<feature type="domain" description="Proline dehydrogenase" evidence="6">
    <location>
        <begin position="128"/>
        <end position="455"/>
    </location>
</feature>
<gene>
    <name evidence="7" type="ORF">Cni_G08912</name>
</gene>
<evidence type="ECO:0000259" key="6">
    <source>
        <dbReference type="Pfam" id="PF01619"/>
    </source>
</evidence>
<evidence type="ECO:0000313" key="8">
    <source>
        <dbReference type="Proteomes" id="UP001327560"/>
    </source>
</evidence>
<dbReference type="EMBL" id="CP136892">
    <property type="protein sequence ID" value="WOL00199.1"/>
    <property type="molecule type" value="Genomic_DNA"/>
</dbReference>
<evidence type="ECO:0000256" key="5">
    <source>
        <dbReference type="RuleBase" id="RU364054"/>
    </source>
</evidence>
<evidence type="ECO:0000313" key="7">
    <source>
        <dbReference type="EMBL" id="WOL00199.1"/>
    </source>
</evidence>
<dbReference type="GO" id="GO:0071949">
    <property type="term" value="F:FAD binding"/>
    <property type="evidence" value="ECO:0007669"/>
    <property type="project" value="TreeGrafter"/>
</dbReference>
<dbReference type="PANTHER" id="PTHR13914">
    <property type="entry name" value="PROLINE OXIDASE"/>
    <property type="match status" value="1"/>
</dbReference>
<sequence length="504" mass="54790">MTIATKIPAAIPRTFLARSLATASSVTEKFQSASAAEAPSPALDLSDTQRLFASVPTSALLRSLAVLSAMAAGPLVDLSTGLLRATAASEGRLLRAAVFGAARATVNRHFCAGEGVEDASHAVRAMWHETGLRSILDYGMEDAEDGAACDHNLAGFQRVVEMASSLPPASTSVCVKITALCPISLLERVSDLLRWKQKDPSFHLPWRTHSFPVLCDSSPLYITPSLPAPLTEAEELELQVALQRLSTICKQCQESNIALIIDAEYSSVQPAIDYFTYSASQEFNHVEQPIVYGTLQTYLRDSRERMVNAFQAAENEGVSLGLKLVRGAYLTRESKLASSLGVSSPIHGSIEETHRCFNDCAAFMLQKVGRGHGAVMLATHNVESVKMTVTKAEELGIRKDDQKLQFAQLMGMADGLSLGLRNAGFQVSKYVPFGPVEEVIPYLLRRAEENRGLLSTSKLDRQLMRFTTFSNFHLLIKSNVLLILSCSKHLTSKLPCLISTGRSS</sequence>
<keyword evidence="4 5" id="KW-0642">Proline metabolism</keyword>
<dbReference type="Proteomes" id="UP001327560">
    <property type="component" value="Chromosome 3"/>
</dbReference>
<keyword evidence="5" id="KW-0274">FAD</keyword>
<dbReference type="PANTHER" id="PTHR13914:SF0">
    <property type="entry name" value="PROLINE DEHYDROGENASE 1, MITOCHONDRIAL"/>
    <property type="match status" value="1"/>
</dbReference>
<protein>
    <recommendedName>
        <fullName evidence="2 5">Proline dehydrogenase</fullName>
        <ecNumber evidence="2 5">1.5.5.2</ecNumber>
    </recommendedName>
</protein>
<keyword evidence="3 5" id="KW-0560">Oxidoreductase</keyword>
<keyword evidence="5" id="KW-0285">Flavoprotein</keyword>
<reference evidence="7 8" key="1">
    <citation type="submission" date="2023-10" db="EMBL/GenBank/DDBJ databases">
        <title>Chromosome-scale genome assembly provides insights into flower coloration mechanisms of Canna indica.</title>
        <authorList>
            <person name="Li C."/>
        </authorList>
    </citation>
    <scope>NUCLEOTIDE SEQUENCE [LARGE SCALE GENOMIC DNA]</scope>
    <source>
        <tissue evidence="7">Flower</tissue>
    </source>
</reference>
<dbReference type="AlphaFoldDB" id="A0AAQ3K307"/>
<dbReference type="GO" id="GO:0004657">
    <property type="term" value="F:proline dehydrogenase activity"/>
    <property type="evidence" value="ECO:0007669"/>
    <property type="project" value="UniProtKB-EC"/>
</dbReference>
<evidence type="ECO:0000256" key="2">
    <source>
        <dbReference type="ARBA" id="ARBA00012695"/>
    </source>
</evidence>
<accession>A0AAQ3K307</accession>
<comment type="cofactor">
    <cofactor evidence="5">
        <name>FAD</name>
        <dbReference type="ChEBI" id="CHEBI:57692"/>
    </cofactor>
</comment>
<dbReference type="SUPFAM" id="SSF51730">
    <property type="entry name" value="FAD-linked oxidoreductase"/>
    <property type="match status" value="1"/>
</dbReference>
<evidence type="ECO:0000256" key="4">
    <source>
        <dbReference type="ARBA" id="ARBA00023062"/>
    </source>
</evidence>
<dbReference type="GO" id="GO:0005739">
    <property type="term" value="C:mitochondrion"/>
    <property type="evidence" value="ECO:0007669"/>
    <property type="project" value="TreeGrafter"/>
</dbReference>
<dbReference type="Gene3D" id="3.20.20.220">
    <property type="match status" value="1"/>
</dbReference>
<evidence type="ECO:0000256" key="3">
    <source>
        <dbReference type="ARBA" id="ARBA00023002"/>
    </source>
</evidence>
<dbReference type="InterPro" id="IPR029041">
    <property type="entry name" value="FAD-linked_oxidoreductase-like"/>
</dbReference>
<keyword evidence="8" id="KW-1185">Reference proteome</keyword>
<name>A0AAQ3K307_9LILI</name>
<dbReference type="Pfam" id="PF01619">
    <property type="entry name" value="Pro_dh"/>
    <property type="match status" value="1"/>
</dbReference>
<proteinExistence type="inferred from homology"/>
<dbReference type="GO" id="GO:0010133">
    <property type="term" value="P:L-proline catabolic process to L-glutamate"/>
    <property type="evidence" value="ECO:0007669"/>
    <property type="project" value="TreeGrafter"/>
</dbReference>
<dbReference type="InterPro" id="IPR015659">
    <property type="entry name" value="Proline_oxidase"/>
</dbReference>